<dbReference type="Pfam" id="PF02080">
    <property type="entry name" value="TrkA_C"/>
    <property type="match status" value="1"/>
</dbReference>
<dbReference type="GO" id="GO:0008324">
    <property type="term" value="F:monoatomic cation transmembrane transporter activity"/>
    <property type="evidence" value="ECO:0007669"/>
    <property type="project" value="InterPro"/>
</dbReference>
<dbReference type="InterPro" id="IPR036721">
    <property type="entry name" value="RCK_C_sf"/>
</dbReference>
<dbReference type="SUPFAM" id="SSF116726">
    <property type="entry name" value="TrkA C-terminal domain-like"/>
    <property type="match status" value="1"/>
</dbReference>
<evidence type="ECO:0000313" key="3">
    <source>
        <dbReference type="EMBL" id="SBV28763.1"/>
    </source>
</evidence>
<reference evidence="4" key="1">
    <citation type="submission" date="2016-06" db="EMBL/GenBank/DDBJ databases">
        <authorList>
            <person name="Varghese N."/>
        </authorList>
    </citation>
    <scope>NUCLEOTIDE SEQUENCE [LARGE SCALE GENOMIC DNA]</scope>
    <source>
        <strain evidence="4">DSM 45344</strain>
    </source>
</reference>
<feature type="domain" description="RCK C-terminal" evidence="2">
    <location>
        <begin position="121"/>
        <end position="205"/>
    </location>
</feature>
<dbReference type="Pfam" id="PF25991">
    <property type="entry name" value="KhtT_N"/>
    <property type="match status" value="1"/>
</dbReference>
<organism evidence="3 4">
    <name type="scientific">Micromonospora krabiensis</name>
    <dbReference type="NCBI Taxonomy" id="307121"/>
    <lineage>
        <taxon>Bacteria</taxon>
        <taxon>Bacillati</taxon>
        <taxon>Actinomycetota</taxon>
        <taxon>Actinomycetes</taxon>
        <taxon>Micromonosporales</taxon>
        <taxon>Micromonosporaceae</taxon>
        <taxon>Micromonospora</taxon>
    </lineage>
</organism>
<dbReference type="InterPro" id="IPR006037">
    <property type="entry name" value="RCK_C"/>
</dbReference>
<dbReference type="STRING" id="307121.GA0070620_4317"/>
<evidence type="ECO:0000256" key="1">
    <source>
        <dbReference type="SAM" id="MobiDB-lite"/>
    </source>
</evidence>
<dbReference type="PATRIC" id="fig|307121.4.peg.4415"/>
<protein>
    <submittedName>
        <fullName evidence="3">Potassium/proton antiporter regulatory subunit, CPA2 family</fullName>
    </submittedName>
</protein>
<dbReference type="Gene3D" id="3.30.70.1450">
    <property type="entry name" value="Regulator of K+ conductance, C-terminal domain"/>
    <property type="match status" value="1"/>
</dbReference>
<dbReference type="InterPro" id="IPR058776">
    <property type="entry name" value="KhtT-like_N"/>
</dbReference>
<evidence type="ECO:0000313" key="4">
    <source>
        <dbReference type="Proteomes" id="UP000199393"/>
    </source>
</evidence>
<proteinExistence type="predicted"/>
<dbReference type="PROSITE" id="PS51202">
    <property type="entry name" value="RCK_C"/>
    <property type="match status" value="1"/>
</dbReference>
<evidence type="ECO:0000259" key="2">
    <source>
        <dbReference type="PROSITE" id="PS51202"/>
    </source>
</evidence>
<dbReference type="InterPro" id="IPR050144">
    <property type="entry name" value="AAE_transporter"/>
</dbReference>
<dbReference type="GO" id="GO:0006813">
    <property type="term" value="P:potassium ion transport"/>
    <property type="evidence" value="ECO:0007669"/>
    <property type="project" value="InterPro"/>
</dbReference>
<accession>A0A1C3N898</accession>
<sequence length="210" mass="21751">MKGPVVRVGPPPSGDGGPTPVSVGGPGSITEIGIDRHARGTVARVRVRVEQIALPGIGVRHDLVTESGRRLGVVSHRNGRRDLVLYDPDDPDSCQSDIPLTDDEAEALADILGASLMLGQLSGLREQAAGLLTEQIAIPAGSSYVNRKLGDTQARTRTGASIVAVLRHGEVIVSPDPSFRFAAGDVVVVVGTRKGLDGVTAIFADGDPDG</sequence>
<keyword evidence="4" id="KW-1185">Reference proteome</keyword>
<name>A0A1C3N898_9ACTN</name>
<dbReference type="AlphaFoldDB" id="A0A1C3N898"/>
<dbReference type="PANTHER" id="PTHR30445">
    <property type="entry name" value="K(+)_H(+) ANTIPORTER SUBUNIT KHTT"/>
    <property type="match status" value="1"/>
</dbReference>
<dbReference type="EMBL" id="LT598496">
    <property type="protein sequence ID" value="SBV28763.1"/>
    <property type="molecule type" value="Genomic_DNA"/>
</dbReference>
<dbReference type="PANTHER" id="PTHR30445:SF8">
    <property type="entry name" value="K(+)_H(+) ANTIPORTER SUBUNIT KHTT"/>
    <property type="match status" value="1"/>
</dbReference>
<feature type="region of interest" description="Disordered" evidence="1">
    <location>
        <begin position="1"/>
        <end position="26"/>
    </location>
</feature>
<gene>
    <name evidence="3" type="ORF">GA0070620_4317</name>
</gene>
<dbReference type="Proteomes" id="UP000199393">
    <property type="component" value="Chromosome I"/>
</dbReference>